<name>A0ABV4CNQ6_9PSEU</name>
<dbReference type="RefSeq" id="WP_369775517.1">
    <property type="nucleotide sequence ID" value="NZ_JBGEHV010000064.1"/>
</dbReference>
<dbReference type="EMBL" id="JBGEHV010000064">
    <property type="protein sequence ID" value="MEY8042730.1"/>
    <property type="molecule type" value="Genomic_DNA"/>
</dbReference>
<keyword evidence="2" id="KW-1185">Reference proteome</keyword>
<proteinExistence type="predicted"/>
<accession>A0ABV4CNQ6</accession>
<reference evidence="1 2" key="1">
    <citation type="submission" date="2024-08" db="EMBL/GenBank/DDBJ databases">
        <title>Genome mining of Saccharopolyspora cebuensis PGLac3 from Nigerian medicinal plant.</title>
        <authorList>
            <person name="Ezeobiora C.E."/>
            <person name="Igbokwe N.H."/>
            <person name="Amin D.H."/>
            <person name="Mendie U.E."/>
        </authorList>
    </citation>
    <scope>NUCLEOTIDE SEQUENCE [LARGE SCALE GENOMIC DNA]</scope>
    <source>
        <strain evidence="1 2">PGLac3</strain>
    </source>
</reference>
<evidence type="ECO:0000313" key="1">
    <source>
        <dbReference type="EMBL" id="MEY8042730.1"/>
    </source>
</evidence>
<dbReference type="Proteomes" id="UP001564626">
    <property type="component" value="Unassembled WGS sequence"/>
</dbReference>
<gene>
    <name evidence="1" type="ORF">AB8O55_25270</name>
</gene>
<sequence length="139" mass="14466">MKWNEIPVRGLRGQPLLLGIARAADGRVGLRLPLAPCGRMWFTDPPPSPLVPGARILARTITQQGVWIAVLREPCGSWGLMVPSAAAGTVLWTDEGNGALGGLGGLALAPASFSPPRAGTTRTTSPVPLLSIEADGARR</sequence>
<comment type="caution">
    <text evidence="1">The sequence shown here is derived from an EMBL/GenBank/DDBJ whole genome shotgun (WGS) entry which is preliminary data.</text>
</comment>
<organism evidence="1 2">
    <name type="scientific">Saccharopolyspora cebuensis</name>
    <dbReference type="NCBI Taxonomy" id="418759"/>
    <lineage>
        <taxon>Bacteria</taxon>
        <taxon>Bacillati</taxon>
        <taxon>Actinomycetota</taxon>
        <taxon>Actinomycetes</taxon>
        <taxon>Pseudonocardiales</taxon>
        <taxon>Pseudonocardiaceae</taxon>
        <taxon>Saccharopolyspora</taxon>
    </lineage>
</organism>
<evidence type="ECO:0000313" key="2">
    <source>
        <dbReference type="Proteomes" id="UP001564626"/>
    </source>
</evidence>
<protein>
    <submittedName>
        <fullName evidence="1">Uncharacterized protein</fullName>
    </submittedName>
</protein>